<evidence type="ECO:0000256" key="5">
    <source>
        <dbReference type="SAM" id="Phobius"/>
    </source>
</evidence>
<evidence type="ECO:0000313" key="8">
    <source>
        <dbReference type="Proteomes" id="UP000782705"/>
    </source>
</evidence>
<dbReference type="EMBL" id="MAEL01000054">
    <property type="protein sequence ID" value="KAF1302152.1"/>
    <property type="molecule type" value="Genomic_DNA"/>
</dbReference>
<evidence type="ECO:0000313" key="7">
    <source>
        <dbReference type="EMBL" id="KAF1302152.1"/>
    </source>
</evidence>
<dbReference type="Proteomes" id="UP000782705">
    <property type="component" value="Unassembled WGS sequence"/>
</dbReference>
<evidence type="ECO:0000256" key="2">
    <source>
        <dbReference type="ARBA" id="ARBA00022692"/>
    </source>
</evidence>
<name>A0ABQ6YWS6_9ENTE</name>
<sequence length="393" mass="44064">MTIYKTVLKLLQTNKTPLLIGVAITAFITLTQSGNIREEQSAAQNTKIAVLSDDDSTVVQGLEDYLAEEQQLVTLSDTSDEAIDDALYFGEVAYILTIPATFTEQLEGGEMPKLTAKTRPDTFSKVLVDSTINQFLNTYLLYQDAQPSLSQSELIAQTTETFQNKQQFQLDAAYNQKNNQTIAASFINLLAYGLFSTIFSAYALVNGAFNRIPIKFRNNCSPISRRKLNRRISLANLSYAILVTLMFSIFVLYFSKITDMQVLSLFILNILTFFLTMVTFSTMITSLIKSADTISGINNVFILGSCFISGVFVPSEILPDIVNKIAAFTPTYWFVQNNHLIAQQTMYTRSFYNTLGLNLFILIAFALAFMIIQFINLRERGSAILNKSKRTAR</sequence>
<evidence type="ECO:0000256" key="3">
    <source>
        <dbReference type="ARBA" id="ARBA00022989"/>
    </source>
</evidence>
<keyword evidence="4 5" id="KW-0472">Membrane</keyword>
<gene>
    <name evidence="7" type="ORF">BAU17_01910</name>
</gene>
<dbReference type="InterPro" id="IPR013525">
    <property type="entry name" value="ABC2_TM"/>
</dbReference>
<keyword evidence="2 5" id="KW-0812">Transmembrane</keyword>
<feature type="transmembrane region" description="Helical" evidence="5">
    <location>
        <begin position="189"/>
        <end position="209"/>
    </location>
</feature>
<keyword evidence="3 5" id="KW-1133">Transmembrane helix</keyword>
<feature type="transmembrane region" description="Helical" evidence="5">
    <location>
        <begin position="300"/>
        <end position="318"/>
    </location>
</feature>
<evidence type="ECO:0000259" key="6">
    <source>
        <dbReference type="Pfam" id="PF12698"/>
    </source>
</evidence>
<organism evidence="7 8">
    <name type="scientific">Candidatus Enterococcus willemsii</name>
    <dbReference type="NCBI Taxonomy" id="1857215"/>
    <lineage>
        <taxon>Bacteria</taxon>
        <taxon>Bacillati</taxon>
        <taxon>Bacillota</taxon>
        <taxon>Bacilli</taxon>
        <taxon>Lactobacillales</taxon>
        <taxon>Enterococcaceae</taxon>
        <taxon>Enterococcus</taxon>
    </lineage>
</organism>
<feature type="transmembrane region" description="Helical" evidence="5">
    <location>
        <begin position="355"/>
        <end position="377"/>
    </location>
</feature>
<feature type="domain" description="ABC-2 type transporter transmembrane" evidence="6">
    <location>
        <begin position="19"/>
        <end position="372"/>
    </location>
</feature>
<evidence type="ECO:0000256" key="1">
    <source>
        <dbReference type="ARBA" id="ARBA00004141"/>
    </source>
</evidence>
<evidence type="ECO:0000256" key="4">
    <source>
        <dbReference type="ARBA" id="ARBA00023136"/>
    </source>
</evidence>
<dbReference type="Gene3D" id="3.40.1710.10">
    <property type="entry name" value="abc type-2 transporter like domain"/>
    <property type="match status" value="1"/>
</dbReference>
<feature type="transmembrane region" description="Helical" evidence="5">
    <location>
        <begin position="234"/>
        <end position="254"/>
    </location>
</feature>
<feature type="transmembrane region" description="Helical" evidence="5">
    <location>
        <begin position="266"/>
        <end position="288"/>
    </location>
</feature>
<dbReference type="InterPro" id="IPR052902">
    <property type="entry name" value="ABC-2_transporter"/>
</dbReference>
<dbReference type="PANTHER" id="PTHR43027:SF1">
    <property type="entry name" value="DOXORUBICIN RESISTANCE ABC TRANSPORTER PERMEASE PROTEIN DRRC-RELATED"/>
    <property type="match status" value="1"/>
</dbReference>
<proteinExistence type="predicted"/>
<protein>
    <recommendedName>
        <fullName evidence="6">ABC-2 type transporter transmembrane domain-containing protein</fullName>
    </recommendedName>
</protein>
<reference evidence="7 8" key="1">
    <citation type="submission" date="2016-06" db="EMBL/GenBank/DDBJ databases">
        <title>Four novel species of enterococci isolated from chicken manure.</title>
        <authorList>
            <person name="Van Tyne D."/>
        </authorList>
    </citation>
    <scope>NUCLEOTIDE SEQUENCE [LARGE SCALE GENOMIC DNA]</scope>
    <source>
        <strain evidence="7 8">CU12B</strain>
    </source>
</reference>
<dbReference type="Pfam" id="PF12698">
    <property type="entry name" value="ABC2_membrane_3"/>
    <property type="match status" value="1"/>
</dbReference>
<dbReference type="RefSeq" id="WP_161903130.1">
    <property type="nucleotide sequence ID" value="NZ_MAEL01000054.1"/>
</dbReference>
<comment type="subcellular location">
    <subcellularLocation>
        <location evidence="1">Membrane</location>
        <topology evidence="1">Multi-pass membrane protein</topology>
    </subcellularLocation>
</comment>
<comment type="caution">
    <text evidence="7">The sequence shown here is derived from an EMBL/GenBank/DDBJ whole genome shotgun (WGS) entry which is preliminary data.</text>
</comment>
<dbReference type="PANTHER" id="PTHR43027">
    <property type="entry name" value="DOXORUBICIN RESISTANCE ABC TRANSPORTER PERMEASE PROTEIN DRRC-RELATED"/>
    <property type="match status" value="1"/>
</dbReference>
<accession>A0ABQ6YWS6</accession>
<keyword evidence="8" id="KW-1185">Reference proteome</keyword>